<protein>
    <submittedName>
        <fullName evidence="1">Uncharacterized protein</fullName>
    </submittedName>
</protein>
<proteinExistence type="predicted"/>
<reference evidence="1" key="1">
    <citation type="submission" date="2018-05" db="EMBL/GenBank/DDBJ databases">
        <authorList>
            <person name="Lanie J.A."/>
            <person name="Ng W.-L."/>
            <person name="Kazmierczak K.M."/>
            <person name="Andrzejewski T.M."/>
            <person name="Davidsen T.M."/>
            <person name="Wayne K.J."/>
            <person name="Tettelin H."/>
            <person name="Glass J.I."/>
            <person name="Rusch D."/>
            <person name="Podicherti R."/>
            <person name="Tsui H.-C.T."/>
            <person name="Winkler M.E."/>
        </authorList>
    </citation>
    <scope>NUCLEOTIDE SEQUENCE</scope>
</reference>
<organism evidence="1">
    <name type="scientific">marine metagenome</name>
    <dbReference type="NCBI Taxonomy" id="408172"/>
    <lineage>
        <taxon>unclassified sequences</taxon>
        <taxon>metagenomes</taxon>
        <taxon>ecological metagenomes</taxon>
    </lineage>
</organism>
<dbReference type="EMBL" id="UINC01000398">
    <property type="protein sequence ID" value="SUZ54612.1"/>
    <property type="molecule type" value="Genomic_DNA"/>
</dbReference>
<accession>A0A381NJ25</accession>
<gene>
    <name evidence="1" type="ORF">METZ01_LOCUS7466</name>
</gene>
<dbReference type="AlphaFoldDB" id="A0A381NJ25"/>
<feature type="non-terminal residue" evidence="1">
    <location>
        <position position="307"/>
    </location>
</feature>
<name>A0A381NJ25_9ZZZZ</name>
<evidence type="ECO:0000313" key="1">
    <source>
        <dbReference type="EMBL" id="SUZ54612.1"/>
    </source>
</evidence>
<sequence length="307" mass="35388">MKKISLFLLLLLITNCDNGNKKEINLIDLVPTNPILLVKYNSTKEIDVEVFHKNFGSLLTYKSGSLSKKFLDEPVLISYHEIGKNEIQSIIYSEQKNVINNINIKDSVKYNGFTIKRIVNEHNEYYNTIKNGIYIESKSKLLVENSLRNSNHIYTEKSGDLKKLYNISSSNISLLISNNFSKFLKNSNLKKLFKTSAISDWIQFDIELNQNKLTLNGIGFQQDSILKKINILKDVNPSLSIINKIIPSNFKQFKRIAYNHSKIISNLENKISINELKKVINDSLLYDTNEIGKIFFENDTIYTLSFK</sequence>